<comment type="caution">
    <text evidence="7">The sequence shown here is derived from an EMBL/GenBank/DDBJ whole genome shotgun (WGS) entry which is preliminary data.</text>
</comment>
<dbReference type="Gene3D" id="3.40.50.1980">
    <property type="entry name" value="Nitrogenase molybdenum iron protein domain"/>
    <property type="match status" value="2"/>
</dbReference>
<dbReference type="Pfam" id="PF01497">
    <property type="entry name" value="Peripla_BP_2"/>
    <property type="match status" value="1"/>
</dbReference>
<sequence length="328" mass="35281">MSTFGRLTRAATRVVALGAACGLATLGVTACGTQEQAQSGGDTRVVEHAMGTTEITGEPTRVVTLDATFTSAVMALEEQVVGYATFGGRKELPKYLGKDRKTYGAKAEWVGTLSNPNLEKIVQLKPDLILSAKVRHEQLYEQLSEIAPTVFSQTTGGTWKQNLRLTGKALGKQELAEKTLAAYEKRAKTVGDNIRDAVGHNPTMSIVRFAGEPTVRLYTKKSFPGIVQSDTGLARPKGQPTGDGIAVNLSQERILELDAEHIFITVYPDKAGDAAETKRAFQSNPLWSKLSGEKHTVSDLTWMTSVGLHGAHVILDDLAATFGVDPAR</sequence>
<dbReference type="PROSITE" id="PS51257">
    <property type="entry name" value="PROKAR_LIPOPROTEIN"/>
    <property type="match status" value="1"/>
</dbReference>
<organism evidence="7 8">
    <name type="scientific">Haloactinomyces albus</name>
    <dbReference type="NCBI Taxonomy" id="1352928"/>
    <lineage>
        <taxon>Bacteria</taxon>
        <taxon>Bacillati</taxon>
        <taxon>Actinomycetota</taxon>
        <taxon>Actinomycetes</taxon>
        <taxon>Actinopolysporales</taxon>
        <taxon>Actinopolysporaceae</taxon>
        <taxon>Haloactinomyces</taxon>
    </lineage>
</organism>
<keyword evidence="3" id="KW-0813">Transport</keyword>
<dbReference type="RefSeq" id="WP_310272536.1">
    <property type="nucleotide sequence ID" value="NZ_JAVDXW010000001.1"/>
</dbReference>
<protein>
    <submittedName>
        <fullName evidence="7">Iron complex transport system substrate-binding protein</fullName>
    </submittedName>
</protein>
<name>A0AAE3ZD40_9ACTN</name>
<comment type="subcellular location">
    <subcellularLocation>
        <location evidence="1">Cell envelope</location>
    </subcellularLocation>
</comment>
<evidence type="ECO:0000256" key="5">
    <source>
        <dbReference type="SAM" id="SignalP"/>
    </source>
</evidence>
<dbReference type="InterPro" id="IPR002491">
    <property type="entry name" value="ABC_transptr_periplasmic_BD"/>
</dbReference>
<evidence type="ECO:0000259" key="6">
    <source>
        <dbReference type="PROSITE" id="PS50983"/>
    </source>
</evidence>
<reference evidence="7" key="1">
    <citation type="submission" date="2023-07" db="EMBL/GenBank/DDBJ databases">
        <title>Sequencing the genomes of 1000 actinobacteria strains.</title>
        <authorList>
            <person name="Klenk H.-P."/>
        </authorList>
    </citation>
    <scope>NUCLEOTIDE SEQUENCE</scope>
    <source>
        <strain evidence="7">DSM 45977</strain>
    </source>
</reference>
<dbReference type="SUPFAM" id="SSF53807">
    <property type="entry name" value="Helical backbone' metal receptor"/>
    <property type="match status" value="1"/>
</dbReference>
<comment type="similarity">
    <text evidence="2">Belongs to the bacterial solute-binding protein 8 family.</text>
</comment>
<gene>
    <name evidence="7" type="ORF">JOF55_001861</name>
</gene>
<accession>A0AAE3ZD40</accession>
<keyword evidence="8" id="KW-1185">Reference proteome</keyword>
<dbReference type="AlphaFoldDB" id="A0AAE3ZD40"/>
<proteinExistence type="inferred from homology"/>
<dbReference type="GO" id="GO:0030288">
    <property type="term" value="C:outer membrane-bounded periplasmic space"/>
    <property type="evidence" value="ECO:0007669"/>
    <property type="project" value="TreeGrafter"/>
</dbReference>
<evidence type="ECO:0000313" key="7">
    <source>
        <dbReference type="EMBL" id="MDR7301680.1"/>
    </source>
</evidence>
<evidence type="ECO:0000313" key="8">
    <source>
        <dbReference type="Proteomes" id="UP001180845"/>
    </source>
</evidence>
<evidence type="ECO:0000256" key="3">
    <source>
        <dbReference type="ARBA" id="ARBA00022448"/>
    </source>
</evidence>
<evidence type="ECO:0000256" key="1">
    <source>
        <dbReference type="ARBA" id="ARBA00004196"/>
    </source>
</evidence>
<dbReference type="GO" id="GO:1901678">
    <property type="term" value="P:iron coordination entity transport"/>
    <property type="evidence" value="ECO:0007669"/>
    <property type="project" value="UniProtKB-ARBA"/>
</dbReference>
<dbReference type="PANTHER" id="PTHR30532">
    <property type="entry name" value="IRON III DICITRATE-BINDING PERIPLASMIC PROTEIN"/>
    <property type="match status" value="1"/>
</dbReference>
<dbReference type="InterPro" id="IPR051313">
    <property type="entry name" value="Bact_iron-sidero_bind"/>
</dbReference>
<dbReference type="PROSITE" id="PS50983">
    <property type="entry name" value="FE_B12_PBP"/>
    <property type="match status" value="1"/>
</dbReference>
<keyword evidence="4 5" id="KW-0732">Signal</keyword>
<feature type="chain" id="PRO_5042180584" evidence="5">
    <location>
        <begin position="31"/>
        <end position="328"/>
    </location>
</feature>
<dbReference type="EMBL" id="JAVDXW010000001">
    <property type="protein sequence ID" value="MDR7301680.1"/>
    <property type="molecule type" value="Genomic_DNA"/>
</dbReference>
<dbReference type="PANTHER" id="PTHR30532:SF1">
    <property type="entry name" value="IRON(3+)-HYDROXAMATE-BINDING PROTEIN FHUD"/>
    <property type="match status" value="1"/>
</dbReference>
<feature type="domain" description="Fe/B12 periplasmic-binding" evidence="6">
    <location>
        <begin position="61"/>
        <end position="326"/>
    </location>
</feature>
<dbReference type="Proteomes" id="UP001180845">
    <property type="component" value="Unassembled WGS sequence"/>
</dbReference>
<feature type="signal peptide" evidence="5">
    <location>
        <begin position="1"/>
        <end position="30"/>
    </location>
</feature>
<evidence type="ECO:0000256" key="2">
    <source>
        <dbReference type="ARBA" id="ARBA00008814"/>
    </source>
</evidence>
<dbReference type="CDD" id="cd01146">
    <property type="entry name" value="FhuD"/>
    <property type="match status" value="1"/>
</dbReference>
<evidence type="ECO:0000256" key="4">
    <source>
        <dbReference type="ARBA" id="ARBA00022729"/>
    </source>
</evidence>